<reference evidence="3 4" key="1">
    <citation type="submission" date="2018-08" db="EMBL/GenBank/DDBJ databases">
        <title>A genome reference for cultivated species of the human gut microbiota.</title>
        <authorList>
            <person name="Zou Y."/>
            <person name="Xue W."/>
            <person name="Luo G."/>
        </authorList>
    </citation>
    <scope>NUCLEOTIDE SEQUENCE [LARGE SCALE GENOMIC DNA]</scope>
    <source>
        <strain evidence="3 4">AF22-12AC</strain>
    </source>
</reference>
<dbReference type="RefSeq" id="WP_118098191.1">
    <property type="nucleotide sequence ID" value="NZ_QRVL01000017.1"/>
</dbReference>
<comment type="caution">
    <text evidence="3">The sequence shown here is derived from an EMBL/GenBank/DDBJ whole genome shotgun (WGS) entry which is preliminary data.</text>
</comment>
<dbReference type="AlphaFoldDB" id="A0A395V8P4"/>
<feature type="chain" id="PRO_5017418277" evidence="2">
    <location>
        <begin position="26"/>
        <end position="455"/>
    </location>
</feature>
<organism evidence="3 4">
    <name type="scientific">Roseburia hominis</name>
    <dbReference type="NCBI Taxonomy" id="301301"/>
    <lineage>
        <taxon>Bacteria</taxon>
        <taxon>Bacillati</taxon>
        <taxon>Bacillota</taxon>
        <taxon>Clostridia</taxon>
        <taxon>Lachnospirales</taxon>
        <taxon>Lachnospiraceae</taxon>
        <taxon>Roseburia</taxon>
    </lineage>
</organism>
<dbReference type="Pfam" id="PF01547">
    <property type="entry name" value="SBP_bac_1"/>
    <property type="match status" value="1"/>
</dbReference>
<evidence type="ECO:0000313" key="4">
    <source>
        <dbReference type="Proteomes" id="UP000266172"/>
    </source>
</evidence>
<feature type="signal peptide" evidence="2">
    <location>
        <begin position="1"/>
        <end position="25"/>
    </location>
</feature>
<accession>A0A395V8P4</accession>
<keyword evidence="2" id="KW-0732">Signal</keyword>
<dbReference type="InterPro" id="IPR050490">
    <property type="entry name" value="Bact_solute-bd_prot1"/>
</dbReference>
<dbReference type="InterPro" id="IPR006059">
    <property type="entry name" value="SBP"/>
</dbReference>
<dbReference type="SUPFAM" id="SSF53850">
    <property type="entry name" value="Periplasmic binding protein-like II"/>
    <property type="match status" value="1"/>
</dbReference>
<feature type="region of interest" description="Disordered" evidence="1">
    <location>
        <begin position="32"/>
        <end position="56"/>
    </location>
</feature>
<gene>
    <name evidence="3" type="ORF">DWX93_14600</name>
</gene>
<dbReference type="PANTHER" id="PTHR43649">
    <property type="entry name" value="ARABINOSE-BINDING PROTEIN-RELATED"/>
    <property type="match status" value="1"/>
</dbReference>
<name>A0A395V8P4_9FIRM</name>
<dbReference type="Proteomes" id="UP000266172">
    <property type="component" value="Unassembled WGS sequence"/>
</dbReference>
<protein>
    <submittedName>
        <fullName evidence="3">Extracellular solute-binding protein</fullName>
    </submittedName>
</protein>
<dbReference type="PANTHER" id="PTHR43649:SF14">
    <property type="entry name" value="BLR3389 PROTEIN"/>
    <property type="match status" value="1"/>
</dbReference>
<sequence length="455" mass="49028">MLKRWKRVMGILLGASMVLGMTACGGTDTTATGDAKNAESTASASSENTPDAAASDGETVTLNVWHQWSNDTNELKAKYEEAVAAYMEENPNVVIHSETLDTEAYKTKINAEFAGDADGIDVFYWWGAGTAKKFVEADKLLALDDYITDDVRSRMLEGSTGAFEYDGKLYSVPMFSWYMTLFCNTELFDEAGAAIPTTYDELVDAVEKLSTLDGITPMASGAKDGWNAAFMYQALALREVGADNVNAMLQGEVPFGEDAGYAEAAQKVIDLYNMGAFGKNPLEGGNDDANAAFGSGKAAMRLTGSWYANSIYTDEQTTIDPENVVAVGIPTIDGKGNASDYCGGFVESFWVNKNTAYPEEAAKFAIYINEKMGVACYETGSGFSGWTTEADESNLNPLFIQIKDLLAESKTGVLAWDTSLDSMPATVHNEQTQTLFAPGADVDSFIQAHEDAINN</sequence>
<evidence type="ECO:0000313" key="3">
    <source>
        <dbReference type="EMBL" id="RGS37224.1"/>
    </source>
</evidence>
<dbReference type="PROSITE" id="PS51257">
    <property type="entry name" value="PROKAR_LIPOPROTEIN"/>
    <property type="match status" value="1"/>
</dbReference>
<proteinExistence type="predicted"/>
<dbReference type="Gene3D" id="3.40.190.10">
    <property type="entry name" value="Periplasmic binding protein-like II"/>
    <property type="match status" value="2"/>
</dbReference>
<evidence type="ECO:0000256" key="2">
    <source>
        <dbReference type="SAM" id="SignalP"/>
    </source>
</evidence>
<feature type="compositionally biased region" description="Low complexity" evidence="1">
    <location>
        <begin position="32"/>
        <end position="49"/>
    </location>
</feature>
<dbReference type="EMBL" id="QRVL01000017">
    <property type="protein sequence ID" value="RGS37224.1"/>
    <property type="molecule type" value="Genomic_DNA"/>
</dbReference>
<evidence type="ECO:0000256" key="1">
    <source>
        <dbReference type="SAM" id="MobiDB-lite"/>
    </source>
</evidence>